<dbReference type="GeneTree" id="ENSGT00950000184459"/>
<proteinExistence type="predicted"/>
<feature type="region of interest" description="Disordered" evidence="1">
    <location>
        <begin position="28"/>
        <end position="60"/>
    </location>
</feature>
<organism evidence="2 3">
    <name type="scientific">Aotus nancymaae</name>
    <name type="common">Ma's night monkey</name>
    <dbReference type="NCBI Taxonomy" id="37293"/>
    <lineage>
        <taxon>Eukaryota</taxon>
        <taxon>Metazoa</taxon>
        <taxon>Chordata</taxon>
        <taxon>Craniata</taxon>
        <taxon>Vertebrata</taxon>
        <taxon>Euteleostomi</taxon>
        <taxon>Mammalia</taxon>
        <taxon>Eutheria</taxon>
        <taxon>Euarchontoglires</taxon>
        <taxon>Primates</taxon>
        <taxon>Haplorrhini</taxon>
        <taxon>Platyrrhini</taxon>
        <taxon>Aotidae</taxon>
        <taxon>Aotus</taxon>
    </lineage>
</organism>
<dbReference type="AlphaFoldDB" id="A0A2K5DGB5"/>
<reference evidence="2" key="2">
    <citation type="submission" date="2025-09" db="UniProtKB">
        <authorList>
            <consortium name="Ensembl"/>
        </authorList>
    </citation>
    <scope>IDENTIFICATION</scope>
</reference>
<dbReference type="Ensembl" id="ENSANAT00000037869.1">
    <property type="protein sequence ID" value="ENSANAP00000019994.1"/>
    <property type="gene ID" value="ENSANAG00000027775.1"/>
</dbReference>
<dbReference type="OMA" id="CKCFPKF"/>
<evidence type="ECO:0000256" key="1">
    <source>
        <dbReference type="SAM" id="MobiDB-lite"/>
    </source>
</evidence>
<name>A0A2K5DGB5_AOTNA</name>
<evidence type="ECO:0000313" key="2">
    <source>
        <dbReference type="Ensembl" id="ENSANAP00000019994.1"/>
    </source>
</evidence>
<keyword evidence="3" id="KW-1185">Reference proteome</keyword>
<protein>
    <submittedName>
        <fullName evidence="2">Uncharacterized protein</fullName>
    </submittedName>
</protein>
<evidence type="ECO:0000313" key="3">
    <source>
        <dbReference type="Proteomes" id="UP000233020"/>
    </source>
</evidence>
<sequence length="119" mass="14102">RKVLKYLMKLCCKCFLRFYMTHHLMKQEQQTEPLQRKTHKKASYSQQKSLKDAAFASDSNEQEEHLAKILDYLSEEKRFKESSLFDKDVREQLTTADGETLQGAAKPDVLWQTRHTMFL</sequence>
<reference evidence="2" key="1">
    <citation type="submission" date="2025-08" db="UniProtKB">
        <authorList>
            <consortium name="Ensembl"/>
        </authorList>
    </citation>
    <scope>IDENTIFICATION</scope>
</reference>
<accession>A0A2K5DGB5</accession>
<dbReference type="Proteomes" id="UP000233020">
    <property type="component" value="Unplaced"/>
</dbReference>